<comment type="caution">
    <text evidence="1">The sequence shown here is derived from an EMBL/GenBank/DDBJ whole genome shotgun (WGS) entry which is preliminary data.</text>
</comment>
<evidence type="ECO:0000313" key="1">
    <source>
        <dbReference type="EMBL" id="KAG9454837.1"/>
    </source>
</evidence>
<evidence type="ECO:0000313" key="2">
    <source>
        <dbReference type="Proteomes" id="UP000825729"/>
    </source>
</evidence>
<sequence length="134" mass="15869">MGDLFLVSRLLKGPVDFYEMIEVDEAWEQSLLQQGYVFTDEEEYGDDYGDDEDIIRCNKAWPIDSEEVDWWKENAPPVDRDLRYRTIFFGVYRMDLEAKEWIKHLTALEEFKLSSSLMDFRITHAIVLHIPPGD</sequence>
<keyword evidence="2" id="KW-1185">Reference proteome</keyword>
<dbReference type="AlphaFoldDB" id="A0AAV7F190"/>
<dbReference type="EMBL" id="JAINDJ010000003">
    <property type="protein sequence ID" value="KAG9454837.1"/>
    <property type="molecule type" value="Genomic_DNA"/>
</dbReference>
<reference evidence="1 2" key="1">
    <citation type="submission" date="2021-07" db="EMBL/GenBank/DDBJ databases">
        <title>The Aristolochia fimbriata genome: insights into angiosperm evolution, floral development and chemical biosynthesis.</title>
        <authorList>
            <person name="Jiao Y."/>
        </authorList>
    </citation>
    <scope>NUCLEOTIDE SEQUENCE [LARGE SCALE GENOMIC DNA]</scope>
    <source>
        <strain evidence="1">IBCAS-2021</strain>
        <tissue evidence="1">Leaf</tissue>
    </source>
</reference>
<dbReference type="Proteomes" id="UP000825729">
    <property type="component" value="Unassembled WGS sequence"/>
</dbReference>
<protein>
    <submittedName>
        <fullName evidence="1">Uncharacterized protein</fullName>
    </submittedName>
</protein>
<gene>
    <name evidence="1" type="ORF">H6P81_007741</name>
</gene>
<name>A0AAV7F190_ARIFI</name>
<accession>A0AAV7F190</accession>
<proteinExistence type="predicted"/>
<organism evidence="1 2">
    <name type="scientific">Aristolochia fimbriata</name>
    <name type="common">White veined hardy Dutchman's pipe vine</name>
    <dbReference type="NCBI Taxonomy" id="158543"/>
    <lineage>
        <taxon>Eukaryota</taxon>
        <taxon>Viridiplantae</taxon>
        <taxon>Streptophyta</taxon>
        <taxon>Embryophyta</taxon>
        <taxon>Tracheophyta</taxon>
        <taxon>Spermatophyta</taxon>
        <taxon>Magnoliopsida</taxon>
        <taxon>Magnoliidae</taxon>
        <taxon>Piperales</taxon>
        <taxon>Aristolochiaceae</taxon>
        <taxon>Aristolochia</taxon>
    </lineage>
</organism>